<feature type="transmembrane region" description="Helical" evidence="1">
    <location>
        <begin position="27"/>
        <end position="46"/>
    </location>
</feature>
<dbReference type="Proteomes" id="UP000293902">
    <property type="component" value="Chromosome"/>
</dbReference>
<name>A0A328FB85_9BACT</name>
<keyword evidence="6" id="KW-1185">Reference proteome</keyword>
<keyword evidence="1" id="KW-0472">Membrane</keyword>
<dbReference type="EMBL" id="QLNI01000050">
    <property type="protein sequence ID" value="RAM00395.1"/>
    <property type="molecule type" value="Genomic_DNA"/>
</dbReference>
<protein>
    <submittedName>
        <fullName evidence="3">DUF58 domain-containing protein</fullName>
    </submittedName>
</protein>
<dbReference type="PANTHER" id="PTHR34351:SF1">
    <property type="entry name" value="SLR1927 PROTEIN"/>
    <property type="match status" value="1"/>
</dbReference>
<organism evidence="4 5">
    <name type="scientific">Desulfobacter hydrogenophilus</name>
    <dbReference type="NCBI Taxonomy" id="2291"/>
    <lineage>
        <taxon>Bacteria</taxon>
        <taxon>Pseudomonadati</taxon>
        <taxon>Thermodesulfobacteriota</taxon>
        <taxon>Desulfobacteria</taxon>
        <taxon>Desulfobacterales</taxon>
        <taxon>Desulfobacteraceae</taxon>
        <taxon>Desulfobacter</taxon>
    </lineage>
</organism>
<dbReference type="Pfam" id="PF01882">
    <property type="entry name" value="DUF58"/>
    <property type="match status" value="1"/>
</dbReference>
<accession>A0A328FB85</accession>
<proteinExistence type="predicted"/>
<evidence type="ECO:0000313" key="6">
    <source>
        <dbReference type="Proteomes" id="UP000293902"/>
    </source>
</evidence>
<dbReference type="OrthoDB" id="9778037at2"/>
<dbReference type="PANTHER" id="PTHR34351">
    <property type="entry name" value="SLR1927 PROTEIN-RELATED"/>
    <property type="match status" value="1"/>
</dbReference>
<reference evidence="3 6" key="2">
    <citation type="submission" date="2019-02" db="EMBL/GenBank/DDBJ databases">
        <title>Complete genome sequence of Desulfobacter hydrogenophilus AcRS1.</title>
        <authorList>
            <person name="Marietou A."/>
            <person name="Lund M.B."/>
            <person name="Marshall I.P.G."/>
            <person name="Schreiber L."/>
            <person name="Jorgensen B."/>
        </authorList>
    </citation>
    <scope>NUCLEOTIDE SEQUENCE [LARGE SCALE GENOMIC DNA]</scope>
    <source>
        <strain evidence="3 6">AcRS1</strain>
    </source>
</reference>
<evidence type="ECO:0000256" key="1">
    <source>
        <dbReference type="SAM" id="Phobius"/>
    </source>
</evidence>
<feature type="domain" description="DUF58" evidence="2">
    <location>
        <begin position="258"/>
        <end position="437"/>
    </location>
</feature>
<reference evidence="4 5" key="1">
    <citation type="submission" date="2018-06" db="EMBL/GenBank/DDBJ databases">
        <title>Complete Genome Sequence of Desulfobacter hydrogenophilus (DSM3380).</title>
        <authorList>
            <person name="Marietou A."/>
            <person name="Schreiber L."/>
            <person name="Marshall I."/>
            <person name="Jorgensen B."/>
        </authorList>
    </citation>
    <scope>NUCLEOTIDE SEQUENCE [LARGE SCALE GENOMIC DNA]</scope>
    <source>
        <strain evidence="4 5">DSM 3380</strain>
    </source>
</reference>
<evidence type="ECO:0000313" key="5">
    <source>
        <dbReference type="Proteomes" id="UP000248798"/>
    </source>
</evidence>
<dbReference type="EMBL" id="CP036313">
    <property type="protein sequence ID" value="QBH13268.1"/>
    <property type="molecule type" value="Genomic_DNA"/>
</dbReference>
<keyword evidence="1" id="KW-1133">Transmembrane helix</keyword>
<evidence type="ECO:0000259" key="2">
    <source>
        <dbReference type="Pfam" id="PF01882"/>
    </source>
</evidence>
<dbReference type="InterPro" id="IPR002881">
    <property type="entry name" value="DUF58"/>
</dbReference>
<feature type="transmembrane region" description="Helical" evidence="1">
    <location>
        <begin position="52"/>
        <end position="72"/>
    </location>
</feature>
<gene>
    <name evidence="4" type="ORF">DO021_19380</name>
    <name evidence="3" type="ORF">EYB58_10245</name>
</gene>
<keyword evidence="1" id="KW-0812">Transmembrane</keyword>
<sequence length="448" mass="50323">MRKTSTKCLYHAYARFAKYGFWKKNKFSMSGSFLIYALILTACLGLDTFRSMVYQLFSLLFSLFAVSAILSFKSPKGLFAERILPEYGTAGTPVSYTIFVENRTNRPKKGFEIRERFSNTTPSLQAFANAREPHEHLRNPWDRKLKIQRWQWLTRQKQNAVVTRQPVPAVPPESRVAVRAELTPLNRGYIYLNGFTFLKKEPLGFMRAFYHTTSEARLLVLPRRYNVPALNLPGSRKHHTGGIALTSKVGNSDEFISLREYRPGDPMRLIHWKSLAKTGKLIIRENRDEHFVRHALILDAHAPEGATQAFEAAVSIAASYVANLATGESLLDLFFAGNRVYHYASGRGLSGNTKFLEILALIQPTKTSAFAPVSRSVLKYKQRLSGCILILTCLDNERLDFLNSLKTNGITTTVFLVADANAVPPSGPVHLVNPNNIEASLNKAGQIP</sequence>
<evidence type="ECO:0000313" key="3">
    <source>
        <dbReference type="EMBL" id="QBH13268.1"/>
    </source>
</evidence>
<dbReference type="Proteomes" id="UP000248798">
    <property type="component" value="Unassembled WGS sequence"/>
</dbReference>
<evidence type="ECO:0000313" key="4">
    <source>
        <dbReference type="EMBL" id="RAM00395.1"/>
    </source>
</evidence>
<dbReference type="RefSeq" id="WP_111959742.1">
    <property type="nucleotide sequence ID" value="NZ_CP036313.1"/>
</dbReference>
<dbReference type="AlphaFoldDB" id="A0A328FB85"/>